<feature type="domain" description="Isochorismatase-like" evidence="2">
    <location>
        <begin position="22"/>
        <end position="196"/>
    </location>
</feature>
<organism evidence="4 5">
    <name type="scientific">Prolixibacter denitrificans</name>
    <dbReference type="NCBI Taxonomy" id="1541063"/>
    <lineage>
        <taxon>Bacteria</taxon>
        <taxon>Pseudomonadati</taxon>
        <taxon>Bacteroidota</taxon>
        <taxon>Bacteroidia</taxon>
        <taxon>Marinilabiliales</taxon>
        <taxon>Prolixibacteraceae</taxon>
        <taxon>Prolixibacter</taxon>
    </lineage>
</organism>
<evidence type="ECO:0000313" key="3">
    <source>
        <dbReference type="EMBL" id="GET23180.1"/>
    </source>
</evidence>
<dbReference type="CDD" id="cd01014">
    <property type="entry name" value="nicotinamidase_related"/>
    <property type="match status" value="1"/>
</dbReference>
<sequence length="202" mass="22197">MENKQASTNEPLQPFIPDGQPALLLVDIQQGFDHPTYWGSKRNHPDAEKNAARLLEVWRQRGFPVIHVKHNSVNPQSPLAEGKPGNAIQTVVQPKEGEPVIGKTVNSAFIGTGLEQRLHDEGIRQLVVVGLTTDQCISTTVRMAGNLGFDTYVVNDATATFPKTGFDGKHYSARTLHETALASLNEEFATVLNTEDIIKTFI</sequence>
<evidence type="ECO:0000256" key="1">
    <source>
        <dbReference type="ARBA" id="ARBA00022801"/>
    </source>
</evidence>
<dbReference type="OrthoDB" id="9791276at2"/>
<dbReference type="InterPro" id="IPR000868">
    <property type="entry name" value="Isochorismatase-like_dom"/>
</dbReference>
<dbReference type="PANTHER" id="PTHR43540:SF1">
    <property type="entry name" value="ISOCHORISMATASE HYDROLASE"/>
    <property type="match status" value="1"/>
</dbReference>
<dbReference type="Pfam" id="PF00857">
    <property type="entry name" value="Isochorismatase"/>
    <property type="match status" value="1"/>
</dbReference>
<comment type="caution">
    <text evidence="4">The sequence shown here is derived from an EMBL/GenBank/DDBJ whole genome shotgun (WGS) entry which is preliminary data.</text>
</comment>
<dbReference type="Gene3D" id="3.40.50.850">
    <property type="entry name" value="Isochorismatase-like"/>
    <property type="match status" value="1"/>
</dbReference>
<reference evidence="4 5" key="1">
    <citation type="submission" date="2018-03" db="EMBL/GenBank/DDBJ databases">
        <title>Genomic Encyclopedia of Archaeal and Bacterial Type Strains, Phase II (KMG-II): from individual species to whole genera.</title>
        <authorList>
            <person name="Goeker M."/>
        </authorList>
    </citation>
    <scope>NUCLEOTIDE SEQUENCE [LARGE SCALE GENOMIC DNA]</scope>
    <source>
        <strain evidence="4 5">DSM 27267</strain>
    </source>
</reference>
<dbReference type="EMBL" id="BLAU01000001">
    <property type="protein sequence ID" value="GET23180.1"/>
    <property type="molecule type" value="Genomic_DNA"/>
</dbReference>
<evidence type="ECO:0000313" key="4">
    <source>
        <dbReference type="EMBL" id="PSK83632.1"/>
    </source>
</evidence>
<gene>
    <name evidence="4" type="ORF">CLV93_10347</name>
    <name evidence="3" type="ORF">JCM18694_34260</name>
</gene>
<dbReference type="GO" id="GO:0016787">
    <property type="term" value="F:hydrolase activity"/>
    <property type="evidence" value="ECO:0007669"/>
    <property type="project" value="UniProtKB-KW"/>
</dbReference>
<evidence type="ECO:0000259" key="2">
    <source>
        <dbReference type="Pfam" id="PF00857"/>
    </source>
</evidence>
<dbReference type="PANTHER" id="PTHR43540">
    <property type="entry name" value="PEROXYUREIDOACRYLATE/UREIDOACRYLATE AMIDOHYDROLASE-RELATED"/>
    <property type="match status" value="1"/>
</dbReference>
<reference evidence="3 6" key="2">
    <citation type="submission" date="2019-10" db="EMBL/GenBank/DDBJ databases">
        <title>Prolixibacter strains distinguished by the presence of nitrate reductase genes were adept at nitrate-dependent anaerobic corrosion of metallic iron and carbon steel.</title>
        <authorList>
            <person name="Iino T."/>
            <person name="Shono N."/>
            <person name="Ito K."/>
            <person name="Nakamura R."/>
            <person name="Sueoka K."/>
            <person name="Harayama S."/>
            <person name="Ohkuma M."/>
        </authorList>
    </citation>
    <scope>NUCLEOTIDE SEQUENCE [LARGE SCALE GENOMIC DNA]</scope>
    <source>
        <strain evidence="3 6">MIC1-1</strain>
    </source>
</reference>
<dbReference type="Proteomes" id="UP000396862">
    <property type="component" value="Unassembled WGS sequence"/>
</dbReference>
<dbReference type="InterPro" id="IPR050272">
    <property type="entry name" value="Isochorismatase-like_hydrls"/>
</dbReference>
<dbReference type="RefSeq" id="WP_106541478.1">
    <property type="nucleotide sequence ID" value="NZ_BLAU01000001.1"/>
</dbReference>
<name>A0A2P8CFB8_9BACT</name>
<keyword evidence="1" id="KW-0378">Hydrolase</keyword>
<dbReference type="InterPro" id="IPR036380">
    <property type="entry name" value="Isochorismatase-like_sf"/>
</dbReference>
<dbReference type="SUPFAM" id="SSF52499">
    <property type="entry name" value="Isochorismatase-like hydrolases"/>
    <property type="match status" value="1"/>
</dbReference>
<protein>
    <submittedName>
        <fullName evidence="3">Isochorismatase</fullName>
    </submittedName>
    <submittedName>
        <fullName evidence="4">Nicotinamidase-related amidase</fullName>
    </submittedName>
</protein>
<proteinExistence type="predicted"/>
<dbReference type="Proteomes" id="UP000240621">
    <property type="component" value="Unassembled WGS sequence"/>
</dbReference>
<accession>A0A2P8CFB8</accession>
<dbReference type="AlphaFoldDB" id="A0A2P8CFB8"/>
<dbReference type="EMBL" id="PYGC01000003">
    <property type="protein sequence ID" value="PSK83632.1"/>
    <property type="molecule type" value="Genomic_DNA"/>
</dbReference>
<evidence type="ECO:0000313" key="5">
    <source>
        <dbReference type="Proteomes" id="UP000240621"/>
    </source>
</evidence>
<keyword evidence="6" id="KW-1185">Reference proteome</keyword>
<evidence type="ECO:0000313" key="6">
    <source>
        <dbReference type="Proteomes" id="UP000396862"/>
    </source>
</evidence>